<dbReference type="AlphaFoldDB" id="A0A284QWP6"/>
<sequence>MAQAAPLFNTRYQLAPLWYHYFTFSIDVEATLDLYCDGGDEVMKEKLDGIHNRQYAGYCTEIVEPDEEQPKYHVINIRPVQQGLTKPHPWKPQHARPTMCIPVLPTTVHPRPREPLQVSKGPLPWDNCYHPTCYDRFARVRTEWRDYLHSPSVDPSLPLGKAIEEDTRYGELLRAGLDDDRILRILDGQEDAPDIDDASETGSQICKTFLAKIPGTDKPEEDCTFVPVLHIDHVLSNVPEISDPSQLHGDVDLFQEIVQEYQLARYGPVLFYPPAGPEIDNIPVPDNFSMIYSLASSGSCSSLLEAPSPDSPDSHELDSTSEESPHVVVPIRKGAHIPALQRCPQEVWEHIIHCLDDESAASAARVCYAWTFASRRRLYRYLTFTYPSHKLEETLSTSPVIRACIRRLRLKWHADANFDWVTLLPPRNIQSIEFYFYPGCFEETFPSNVMDNFSALAGARHITIQGPDGYGHSTLQRLCSSPVLKELQIYSSSKCDLEGFDPVCPLTRLTINSCTSSFVFRFPIGSFTASLTRLDVAFDSFDRDGAIDGQSRSLHNFKESLSQLTLLRHLVVYALRHIPEPFLDDVVAHLPALESLHATSGSYSAVLFDHLPLTMRCLSLKGFWEEASPPMVAFIHSSRLDDVLVWPSSLQRHGSTDDLQPIRDACVARKVRFRVIAARDASAFIANFPYDNERIENQTLVYRW</sequence>
<protein>
    <recommendedName>
        <fullName evidence="4">F-box domain-containing protein</fullName>
    </recommendedName>
</protein>
<dbReference type="OrthoDB" id="2840127at2759"/>
<dbReference type="SUPFAM" id="SSF81383">
    <property type="entry name" value="F-box domain"/>
    <property type="match status" value="1"/>
</dbReference>
<dbReference type="STRING" id="47428.A0A284QWP6"/>
<keyword evidence="3" id="KW-1185">Reference proteome</keyword>
<gene>
    <name evidence="2" type="ORF">ARMOST_04188</name>
</gene>
<organism evidence="2 3">
    <name type="scientific">Armillaria ostoyae</name>
    <name type="common">Armillaria root rot fungus</name>
    <dbReference type="NCBI Taxonomy" id="47428"/>
    <lineage>
        <taxon>Eukaryota</taxon>
        <taxon>Fungi</taxon>
        <taxon>Dikarya</taxon>
        <taxon>Basidiomycota</taxon>
        <taxon>Agaricomycotina</taxon>
        <taxon>Agaricomycetes</taxon>
        <taxon>Agaricomycetidae</taxon>
        <taxon>Agaricales</taxon>
        <taxon>Marasmiineae</taxon>
        <taxon>Physalacriaceae</taxon>
        <taxon>Armillaria</taxon>
    </lineage>
</organism>
<feature type="region of interest" description="Disordered" evidence="1">
    <location>
        <begin position="303"/>
        <end position="323"/>
    </location>
</feature>
<dbReference type="CDD" id="cd09917">
    <property type="entry name" value="F-box_SF"/>
    <property type="match status" value="1"/>
</dbReference>
<dbReference type="SUPFAM" id="SSF52047">
    <property type="entry name" value="RNI-like"/>
    <property type="match status" value="1"/>
</dbReference>
<reference evidence="3" key="1">
    <citation type="journal article" date="2017" name="Nat. Ecol. Evol.">
        <title>Genome expansion and lineage-specific genetic innovations in the forest pathogenic fungi Armillaria.</title>
        <authorList>
            <person name="Sipos G."/>
            <person name="Prasanna A.N."/>
            <person name="Walter M.C."/>
            <person name="O'Connor E."/>
            <person name="Balint B."/>
            <person name="Krizsan K."/>
            <person name="Kiss B."/>
            <person name="Hess J."/>
            <person name="Varga T."/>
            <person name="Slot J."/>
            <person name="Riley R."/>
            <person name="Boka B."/>
            <person name="Rigling D."/>
            <person name="Barry K."/>
            <person name="Lee J."/>
            <person name="Mihaltcheva S."/>
            <person name="LaButti K."/>
            <person name="Lipzen A."/>
            <person name="Waldron R."/>
            <person name="Moloney N.M."/>
            <person name="Sperisen C."/>
            <person name="Kredics L."/>
            <person name="Vagvoelgyi C."/>
            <person name="Patrignani A."/>
            <person name="Fitzpatrick D."/>
            <person name="Nagy I."/>
            <person name="Doyle S."/>
            <person name="Anderson J.B."/>
            <person name="Grigoriev I.V."/>
            <person name="Gueldener U."/>
            <person name="Muensterkoetter M."/>
            <person name="Nagy L.G."/>
        </authorList>
    </citation>
    <scope>NUCLEOTIDE SEQUENCE [LARGE SCALE GENOMIC DNA]</scope>
    <source>
        <strain evidence="3">C18/9</strain>
    </source>
</reference>
<evidence type="ECO:0000313" key="2">
    <source>
        <dbReference type="EMBL" id="SJL00874.1"/>
    </source>
</evidence>
<name>A0A284QWP6_ARMOS</name>
<dbReference type="Proteomes" id="UP000219338">
    <property type="component" value="Unassembled WGS sequence"/>
</dbReference>
<evidence type="ECO:0000256" key="1">
    <source>
        <dbReference type="SAM" id="MobiDB-lite"/>
    </source>
</evidence>
<dbReference type="EMBL" id="FUEG01000002">
    <property type="protein sequence ID" value="SJL00874.1"/>
    <property type="molecule type" value="Genomic_DNA"/>
</dbReference>
<dbReference type="InterPro" id="IPR036047">
    <property type="entry name" value="F-box-like_dom_sf"/>
</dbReference>
<evidence type="ECO:0008006" key="4">
    <source>
        <dbReference type="Google" id="ProtNLM"/>
    </source>
</evidence>
<accession>A0A284QWP6</accession>
<proteinExistence type="predicted"/>
<evidence type="ECO:0000313" key="3">
    <source>
        <dbReference type="Proteomes" id="UP000219338"/>
    </source>
</evidence>